<accession>A0AAD7JZG8</accession>
<keyword evidence="2" id="KW-0812">Transmembrane</keyword>
<evidence type="ECO:0000256" key="2">
    <source>
        <dbReference type="SAM" id="Phobius"/>
    </source>
</evidence>
<reference evidence="3" key="1">
    <citation type="submission" date="2023-03" db="EMBL/GenBank/DDBJ databases">
        <title>Massive genome expansion in bonnet fungi (Mycena s.s.) driven by repeated elements and novel gene families across ecological guilds.</title>
        <authorList>
            <consortium name="Lawrence Berkeley National Laboratory"/>
            <person name="Harder C.B."/>
            <person name="Miyauchi S."/>
            <person name="Viragh M."/>
            <person name="Kuo A."/>
            <person name="Thoen E."/>
            <person name="Andreopoulos B."/>
            <person name="Lu D."/>
            <person name="Skrede I."/>
            <person name="Drula E."/>
            <person name="Henrissat B."/>
            <person name="Morin E."/>
            <person name="Kohler A."/>
            <person name="Barry K."/>
            <person name="LaButti K."/>
            <person name="Morin E."/>
            <person name="Salamov A."/>
            <person name="Lipzen A."/>
            <person name="Mereny Z."/>
            <person name="Hegedus B."/>
            <person name="Baldrian P."/>
            <person name="Stursova M."/>
            <person name="Weitz H."/>
            <person name="Taylor A."/>
            <person name="Grigoriev I.V."/>
            <person name="Nagy L.G."/>
            <person name="Martin F."/>
            <person name="Kauserud H."/>
        </authorList>
    </citation>
    <scope>NUCLEOTIDE SEQUENCE</scope>
    <source>
        <strain evidence="3">CBHHK182m</strain>
    </source>
</reference>
<feature type="transmembrane region" description="Helical" evidence="2">
    <location>
        <begin position="12"/>
        <end position="35"/>
    </location>
</feature>
<evidence type="ECO:0000313" key="4">
    <source>
        <dbReference type="Proteomes" id="UP001215598"/>
    </source>
</evidence>
<gene>
    <name evidence="3" type="ORF">B0H16DRAFT_1509670</name>
</gene>
<organism evidence="3 4">
    <name type="scientific">Mycena metata</name>
    <dbReference type="NCBI Taxonomy" id="1033252"/>
    <lineage>
        <taxon>Eukaryota</taxon>
        <taxon>Fungi</taxon>
        <taxon>Dikarya</taxon>
        <taxon>Basidiomycota</taxon>
        <taxon>Agaricomycotina</taxon>
        <taxon>Agaricomycetes</taxon>
        <taxon>Agaricomycetidae</taxon>
        <taxon>Agaricales</taxon>
        <taxon>Marasmiineae</taxon>
        <taxon>Mycenaceae</taxon>
        <taxon>Mycena</taxon>
    </lineage>
</organism>
<comment type="caution">
    <text evidence="3">The sequence shown here is derived from an EMBL/GenBank/DDBJ whole genome shotgun (WGS) entry which is preliminary data.</text>
</comment>
<keyword evidence="2" id="KW-0472">Membrane</keyword>
<keyword evidence="2" id="KW-1133">Transmembrane helix</keyword>
<name>A0AAD7JZG8_9AGAR</name>
<dbReference type="EMBL" id="JARKIB010000011">
    <property type="protein sequence ID" value="KAJ7775136.1"/>
    <property type="molecule type" value="Genomic_DNA"/>
</dbReference>
<proteinExistence type="predicted"/>
<dbReference type="Proteomes" id="UP001215598">
    <property type="component" value="Unassembled WGS sequence"/>
</dbReference>
<dbReference type="AlphaFoldDB" id="A0AAD7JZG8"/>
<sequence length="206" mass="22034">MSSDIGGHKSNAALYQYGVPLAVFSFAAICTTIYFRMSLLADRRQRQLADAERDGTRGEEDMDLRIHPIFFETYLADGWWDPSLQSGVAIPSVKEWDQITPLSVLDLDSSAASTATKGDIPDADPGTANSNTDYAGSRLLVSVVICMPRAPALRPQTSPTPSATTNGQEGEQETDAKSEPLPSLELGLVEVDVSRIGDGGSVAIKS</sequence>
<feature type="compositionally biased region" description="Polar residues" evidence="1">
    <location>
        <begin position="155"/>
        <end position="169"/>
    </location>
</feature>
<evidence type="ECO:0000313" key="3">
    <source>
        <dbReference type="EMBL" id="KAJ7775136.1"/>
    </source>
</evidence>
<evidence type="ECO:0000256" key="1">
    <source>
        <dbReference type="SAM" id="MobiDB-lite"/>
    </source>
</evidence>
<keyword evidence="4" id="KW-1185">Reference proteome</keyword>
<protein>
    <submittedName>
        <fullName evidence="3">Uncharacterized protein</fullName>
    </submittedName>
</protein>
<feature type="region of interest" description="Disordered" evidence="1">
    <location>
        <begin position="152"/>
        <end position="187"/>
    </location>
</feature>